<comment type="caution">
    <text evidence="1">The sequence shown here is derived from an EMBL/GenBank/DDBJ whole genome shotgun (WGS) entry which is preliminary data.</text>
</comment>
<accession>A0A918A7Z9</accession>
<dbReference type="RefSeq" id="WP_189141431.1">
    <property type="nucleotide sequence ID" value="NZ_BMNK01000009.1"/>
</dbReference>
<gene>
    <name evidence="1" type="ORF">GCM10012278_53330</name>
</gene>
<evidence type="ECO:0000313" key="2">
    <source>
        <dbReference type="Proteomes" id="UP000660745"/>
    </source>
</evidence>
<keyword evidence="2" id="KW-1185">Reference proteome</keyword>
<reference evidence="1" key="2">
    <citation type="submission" date="2020-09" db="EMBL/GenBank/DDBJ databases">
        <authorList>
            <person name="Sun Q."/>
            <person name="Zhou Y."/>
        </authorList>
    </citation>
    <scope>NUCLEOTIDE SEQUENCE</scope>
    <source>
        <strain evidence="1">CGMCC 4.7430</strain>
    </source>
</reference>
<organism evidence="1 2">
    <name type="scientific">Nonomuraea glycinis</name>
    <dbReference type="NCBI Taxonomy" id="2047744"/>
    <lineage>
        <taxon>Bacteria</taxon>
        <taxon>Bacillati</taxon>
        <taxon>Actinomycetota</taxon>
        <taxon>Actinomycetes</taxon>
        <taxon>Streptosporangiales</taxon>
        <taxon>Streptosporangiaceae</taxon>
        <taxon>Nonomuraea</taxon>
    </lineage>
</organism>
<reference evidence="1" key="1">
    <citation type="journal article" date="2014" name="Int. J. Syst. Evol. Microbiol.">
        <title>Complete genome sequence of Corynebacterium casei LMG S-19264T (=DSM 44701T), isolated from a smear-ripened cheese.</title>
        <authorList>
            <consortium name="US DOE Joint Genome Institute (JGI-PGF)"/>
            <person name="Walter F."/>
            <person name="Albersmeier A."/>
            <person name="Kalinowski J."/>
            <person name="Ruckert C."/>
        </authorList>
    </citation>
    <scope>NUCLEOTIDE SEQUENCE</scope>
    <source>
        <strain evidence="1">CGMCC 4.7430</strain>
    </source>
</reference>
<name>A0A918A7Z9_9ACTN</name>
<sequence>MSHDRYPGLLSLPLRFPNRRFRVWSYVPSFSGLVLRTEFEPAALHIELLFQGVRRIDLPITMADGLMVDAEHPSTDQDTAIFRLSNDRFSGQVHSDYLFLAQEERSRYSPFSLFHGYLQSDFER</sequence>
<evidence type="ECO:0000313" key="1">
    <source>
        <dbReference type="EMBL" id="GGP11065.1"/>
    </source>
</evidence>
<dbReference type="Proteomes" id="UP000660745">
    <property type="component" value="Unassembled WGS sequence"/>
</dbReference>
<dbReference type="EMBL" id="BMNK01000009">
    <property type="protein sequence ID" value="GGP11065.1"/>
    <property type="molecule type" value="Genomic_DNA"/>
</dbReference>
<protein>
    <submittedName>
        <fullName evidence="1">Uncharacterized protein</fullName>
    </submittedName>
</protein>
<proteinExistence type="predicted"/>
<dbReference type="AlphaFoldDB" id="A0A918A7Z9"/>